<gene>
    <name evidence="2" type="ORF">L9F63_013049</name>
</gene>
<protein>
    <submittedName>
        <fullName evidence="2">Uncharacterized protein</fullName>
    </submittedName>
</protein>
<feature type="non-terminal residue" evidence="2">
    <location>
        <position position="120"/>
    </location>
</feature>
<keyword evidence="1" id="KW-0472">Membrane</keyword>
<dbReference type="AlphaFoldDB" id="A0AAD8AB27"/>
<dbReference type="Proteomes" id="UP001233999">
    <property type="component" value="Unassembled WGS sequence"/>
</dbReference>
<evidence type="ECO:0000256" key="1">
    <source>
        <dbReference type="SAM" id="Phobius"/>
    </source>
</evidence>
<keyword evidence="1" id="KW-0812">Transmembrane</keyword>
<feature type="transmembrane region" description="Helical" evidence="1">
    <location>
        <begin position="28"/>
        <end position="46"/>
    </location>
</feature>
<feature type="non-terminal residue" evidence="2">
    <location>
        <position position="1"/>
    </location>
</feature>
<sequence length="120" mass="14365">SCALVEIFSEEQLEKLSINNWRGHPDKYMELSTVIVVYIYIYIYTITNVSKVHYFTNDNSDMRSLEVKGHKNLKDSFFQSWKQSHCFIRFFIDYAGHLLLRYSPLKMLSQSREKRLEETL</sequence>
<name>A0AAD8AB27_DIPPU</name>
<keyword evidence="1" id="KW-1133">Transmembrane helix</keyword>
<keyword evidence="3" id="KW-1185">Reference proteome</keyword>
<evidence type="ECO:0000313" key="2">
    <source>
        <dbReference type="EMBL" id="KAJ9595762.1"/>
    </source>
</evidence>
<organism evidence="2 3">
    <name type="scientific">Diploptera punctata</name>
    <name type="common">Pacific beetle cockroach</name>
    <dbReference type="NCBI Taxonomy" id="6984"/>
    <lineage>
        <taxon>Eukaryota</taxon>
        <taxon>Metazoa</taxon>
        <taxon>Ecdysozoa</taxon>
        <taxon>Arthropoda</taxon>
        <taxon>Hexapoda</taxon>
        <taxon>Insecta</taxon>
        <taxon>Pterygota</taxon>
        <taxon>Neoptera</taxon>
        <taxon>Polyneoptera</taxon>
        <taxon>Dictyoptera</taxon>
        <taxon>Blattodea</taxon>
        <taxon>Blaberoidea</taxon>
        <taxon>Blaberidae</taxon>
        <taxon>Diplopterinae</taxon>
        <taxon>Diploptera</taxon>
    </lineage>
</organism>
<proteinExistence type="predicted"/>
<reference evidence="2" key="1">
    <citation type="journal article" date="2023" name="IScience">
        <title>Live-bearing cockroach genome reveals convergent evolutionary mechanisms linked to viviparity in insects and beyond.</title>
        <authorList>
            <person name="Fouks B."/>
            <person name="Harrison M.C."/>
            <person name="Mikhailova A.A."/>
            <person name="Marchal E."/>
            <person name="English S."/>
            <person name="Carruthers M."/>
            <person name="Jennings E.C."/>
            <person name="Chiamaka E.L."/>
            <person name="Frigard R.A."/>
            <person name="Pippel M."/>
            <person name="Attardo G.M."/>
            <person name="Benoit J.B."/>
            <person name="Bornberg-Bauer E."/>
            <person name="Tobe S.S."/>
        </authorList>
    </citation>
    <scope>NUCLEOTIDE SEQUENCE</scope>
    <source>
        <strain evidence="2">Stay&amp;Tobe</strain>
    </source>
</reference>
<evidence type="ECO:0000313" key="3">
    <source>
        <dbReference type="Proteomes" id="UP001233999"/>
    </source>
</evidence>
<reference evidence="2" key="2">
    <citation type="submission" date="2023-05" db="EMBL/GenBank/DDBJ databases">
        <authorList>
            <person name="Fouks B."/>
        </authorList>
    </citation>
    <scope>NUCLEOTIDE SEQUENCE</scope>
    <source>
        <strain evidence="2">Stay&amp;Tobe</strain>
        <tissue evidence="2">Testes</tissue>
    </source>
</reference>
<dbReference type="EMBL" id="JASPKZ010002316">
    <property type="protein sequence ID" value="KAJ9595762.1"/>
    <property type="molecule type" value="Genomic_DNA"/>
</dbReference>
<accession>A0AAD8AB27</accession>
<comment type="caution">
    <text evidence="2">The sequence shown here is derived from an EMBL/GenBank/DDBJ whole genome shotgun (WGS) entry which is preliminary data.</text>
</comment>